<dbReference type="Pfam" id="PF22936">
    <property type="entry name" value="Pol_BBD"/>
    <property type="match status" value="1"/>
</dbReference>
<evidence type="ECO:0000256" key="4">
    <source>
        <dbReference type="SAM" id="Coils"/>
    </source>
</evidence>
<dbReference type="InterPro" id="IPR057670">
    <property type="entry name" value="SH3_retrovirus"/>
</dbReference>
<dbReference type="GO" id="GO:0003676">
    <property type="term" value="F:nucleic acid binding"/>
    <property type="evidence" value="ECO:0007669"/>
    <property type="project" value="InterPro"/>
</dbReference>
<feature type="region of interest" description="Disordered" evidence="5">
    <location>
        <begin position="882"/>
        <end position="910"/>
    </location>
</feature>
<evidence type="ECO:0000259" key="8">
    <source>
        <dbReference type="Pfam" id="PF25597"/>
    </source>
</evidence>
<organism evidence="9">
    <name type="scientific">Tanacetum cinerariifolium</name>
    <name type="common">Dalmatian daisy</name>
    <name type="synonym">Chrysanthemum cinerariifolium</name>
    <dbReference type="NCBI Taxonomy" id="118510"/>
    <lineage>
        <taxon>Eukaryota</taxon>
        <taxon>Viridiplantae</taxon>
        <taxon>Streptophyta</taxon>
        <taxon>Embryophyta</taxon>
        <taxon>Tracheophyta</taxon>
        <taxon>Spermatophyta</taxon>
        <taxon>Magnoliopsida</taxon>
        <taxon>eudicotyledons</taxon>
        <taxon>Gunneridae</taxon>
        <taxon>Pentapetalae</taxon>
        <taxon>asterids</taxon>
        <taxon>campanulids</taxon>
        <taxon>Asterales</taxon>
        <taxon>Asteraceae</taxon>
        <taxon>Asteroideae</taxon>
        <taxon>Anthemideae</taxon>
        <taxon>Anthemidinae</taxon>
        <taxon>Tanacetum</taxon>
    </lineage>
</organism>
<name>A0A6L2MVD3_TANCI</name>
<evidence type="ECO:0000259" key="6">
    <source>
        <dbReference type="Pfam" id="PF07727"/>
    </source>
</evidence>
<keyword evidence="4" id="KW-0175">Coiled coil</keyword>
<dbReference type="InterPro" id="IPR039537">
    <property type="entry name" value="Retrotran_Ty1/copia-like"/>
</dbReference>
<evidence type="ECO:0000256" key="5">
    <source>
        <dbReference type="SAM" id="MobiDB-lite"/>
    </source>
</evidence>
<keyword evidence="1" id="KW-0645">Protease</keyword>
<dbReference type="Pfam" id="PF14223">
    <property type="entry name" value="Retrotran_gag_2"/>
    <property type="match status" value="1"/>
</dbReference>
<dbReference type="AlphaFoldDB" id="A0A6L2MVD3"/>
<protein>
    <submittedName>
        <fullName evidence="9">Uncharacterized protein</fullName>
    </submittedName>
</protein>
<evidence type="ECO:0000256" key="3">
    <source>
        <dbReference type="ARBA" id="ARBA00022801"/>
    </source>
</evidence>
<feature type="compositionally biased region" description="Polar residues" evidence="5">
    <location>
        <begin position="357"/>
        <end position="381"/>
    </location>
</feature>
<proteinExistence type="predicted"/>
<keyword evidence="2" id="KW-0479">Metal-binding</keyword>
<evidence type="ECO:0000256" key="1">
    <source>
        <dbReference type="ARBA" id="ARBA00022670"/>
    </source>
</evidence>
<feature type="region of interest" description="Disordered" evidence="5">
    <location>
        <begin position="356"/>
        <end position="386"/>
    </location>
</feature>
<evidence type="ECO:0000256" key="2">
    <source>
        <dbReference type="ARBA" id="ARBA00022723"/>
    </source>
</evidence>
<keyword evidence="3" id="KW-0378">Hydrolase</keyword>
<dbReference type="GO" id="GO:0008233">
    <property type="term" value="F:peptidase activity"/>
    <property type="evidence" value="ECO:0007669"/>
    <property type="project" value="UniProtKB-KW"/>
</dbReference>
<dbReference type="InterPro" id="IPR012337">
    <property type="entry name" value="RNaseH-like_sf"/>
</dbReference>
<dbReference type="EMBL" id="BKCJ010007578">
    <property type="protein sequence ID" value="GEU77966.1"/>
    <property type="molecule type" value="Genomic_DNA"/>
</dbReference>
<feature type="compositionally biased region" description="Polar residues" evidence="5">
    <location>
        <begin position="894"/>
        <end position="910"/>
    </location>
</feature>
<feature type="domain" description="Reverse transcriptase Ty1/copia-type" evidence="6">
    <location>
        <begin position="1042"/>
        <end position="1095"/>
    </location>
</feature>
<feature type="coiled-coil region" evidence="4">
    <location>
        <begin position="290"/>
        <end position="328"/>
    </location>
</feature>
<evidence type="ECO:0000259" key="7">
    <source>
        <dbReference type="Pfam" id="PF22936"/>
    </source>
</evidence>
<dbReference type="Pfam" id="PF25597">
    <property type="entry name" value="SH3_retrovirus"/>
    <property type="match status" value="1"/>
</dbReference>
<comment type="caution">
    <text evidence="9">The sequence shown here is derived from an EMBL/GenBank/DDBJ whole genome shotgun (WGS) entry which is preliminary data.</text>
</comment>
<evidence type="ECO:0000313" key="9">
    <source>
        <dbReference type="EMBL" id="GEU77966.1"/>
    </source>
</evidence>
<reference evidence="9" key="1">
    <citation type="journal article" date="2019" name="Sci. Rep.">
        <title>Draft genome of Tanacetum cinerariifolium, the natural source of mosquito coil.</title>
        <authorList>
            <person name="Yamashiro T."/>
            <person name="Shiraishi A."/>
            <person name="Satake H."/>
            <person name="Nakayama K."/>
        </authorList>
    </citation>
    <scope>NUCLEOTIDE SEQUENCE</scope>
</reference>
<dbReference type="GO" id="GO:0046872">
    <property type="term" value="F:metal ion binding"/>
    <property type="evidence" value="ECO:0007669"/>
    <property type="project" value="UniProtKB-KW"/>
</dbReference>
<sequence>MEQPNPTFAKILFLDKGKFKQCKFRIQQYLQNEHYALWEVIEFGDSYKAPLEESGTGLASESSGKKKGRTVAITTKDMQKRRNDVKARTTLLNEATKKTKKNQLKQQYGNFKAEGSETLEQTFNRLQAIVSHLEFMDVEIERDDLNQKFLTSLASEWLIGKGEVNIASILNVSTQVSPASADVAVASISHDTIDEDDTEEIDIKWNTALLSMRANRFWKKTGKKLPYKVLMWLDLTSQRWSALIATRWVILLGSARHPGAKTGVAEKSTNKVEARLVEFKTQEIKLCEKIRGLEFDVKVKNNKIENLMNELEKEVRELIRTRRVLDTVLSPPAQVYSPHKKDMSWTGLPEFSDDTITDYSRPSPSVESNTSDIQNSNSSVSKHGESFDSIMSKPMIKFVKAADSPIVIKTNKAKTARKPPVRYTKMYRNTSKSPNVRGDSQNNIDDKGYWDSGCSRHMTRNISYLTDYEPYDGGYVSFGQGGGKITCKGVIKIGKLEFKNVYFVKDLKYNLFSVSQFCDNKNSVLFTESECIVLRRDFKLKDDTNVLLRTPRQHNMYSIYLNNIIPYKDLTCLVANAFADESMLWHRRLGKQHKASCKTKLVNSVFNPLYTLHMDLFGPTSISSLNHNWYCLVVTDDFSRFTWTFFLKTKDETSGILRNFINEIENLKELKVKIISNARTPQRNRVAKRRNKTLIEAARTMLADVKLPVTFWAEIVNTACYVQNRVLVNKSQNNTPYELFKSRTPAIGFLRPFGCHVMILNTLDHLGKFDAKGGEGYFVGYSMYSKAFRVFNKRNAEENLHIDFLENKLIEKGAGPNWLFEIDTLTNSMSYVPVVVTGTSSTNFLGTKDVASQDVKKDVSSLRYIDLPNWFHEAHLESSTSNAQDTCNAAAPESSGNFNPTATSKIPQTTSGSRLISKEVFSQEETPSLDNILTLSNRFEDILGDATHTVDTNEVEADLSNMESIIPASPTPTFRFYKDHPKSQIIGPVDTPVQTRHKSKEIEEHSFIATIHQKTTPDLLQFCLFSYFLSQEEPKKIFDALKDPFYVMQHSGFQDQEFPDRVYKVEKAMYGLHQASRAWYGTLSKYLLANGFQRVVQRIYVGNKMNKAFPLPVIEFPLPEEVPTSREESSH</sequence>
<dbReference type="InterPro" id="IPR013103">
    <property type="entry name" value="RVT_2"/>
</dbReference>
<dbReference type="Gene3D" id="3.30.420.10">
    <property type="entry name" value="Ribonuclease H-like superfamily/Ribonuclease H"/>
    <property type="match status" value="2"/>
</dbReference>
<dbReference type="PANTHER" id="PTHR42648:SF32">
    <property type="entry name" value="RIBONUCLEASE H-LIKE DOMAIN, GAG-PRE-INTEGRASE DOMAIN PROTEIN-RELATED"/>
    <property type="match status" value="1"/>
</dbReference>
<dbReference type="GO" id="GO:0006508">
    <property type="term" value="P:proteolysis"/>
    <property type="evidence" value="ECO:0007669"/>
    <property type="project" value="UniProtKB-KW"/>
</dbReference>
<dbReference type="InterPro" id="IPR054722">
    <property type="entry name" value="PolX-like_BBD"/>
</dbReference>
<dbReference type="Pfam" id="PF07727">
    <property type="entry name" value="RVT_2"/>
    <property type="match status" value="1"/>
</dbReference>
<dbReference type="InterPro" id="IPR036397">
    <property type="entry name" value="RNaseH_sf"/>
</dbReference>
<gene>
    <name evidence="9" type="ORF">Tci_049944</name>
</gene>
<dbReference type="PANTHER" id="PTHR42648">
    <property type="entry name" value="TRANSPOSASE, PUTATIVE-RELATED"/>
    <property type="match status" value="1"/>
</dbReference>
<feature type="domain" description="Retrovirus-related Pol polyprotein from transposon TNT 1-94-like beta-barrel" evidence="7">
    <location>
        <begin position="449"/>
        <end position="520"/>
    </location>
</feature>
<dbReference type="SUPFAM" id="SSF53098">
    <property type="entry name" value="Ribonuclease H-like"/>
    <property type="match status" value="1"/>
</dbReference>
<accession>A0A6L2MVD3</accession>
<feature type="domain" description="Retroviral polymerase SH3-like" evidence="8">
    <location>
        <begin position="755"/>
        <end position="808"/>
    </location>
</feature>